<reference evidence="1" key="1">
    <citation type="journal article" date="2021" name="IMA Fungus">
        <title>Genomic characterization of three marine fungi, including Emericellopsis atlantica sp. nov. with signatures of a generalist lifestyle and marine biomass degradation.</title>
        <authorList>
            <person name="Hagestad O.C."/>
            <person name="Hou L."/>
            <person name="Andersen J.H."/>
            <person name="Hansen E.H."/>
            <person name="Altermark B."/>
            <person name="Li C."/>
            <person name="Kuhnert E."/>
            <person name="Cox R.J."/>
            <person name="Crous P.W."/>
            <person name="Spatafora J.W."/>
            <person name="Lail K."/>
            <person name="Amirebrahimi M."/>
            <person name="Lipzen A."/>
            <person name="Pangilinan J."/>
            <person name="Andreopoulos W."/>
            <person name="Hayes R.D."/>
            <person name="Ng V."/>
            <person name="Grigoriev I.V."/>
            <person name="Jackson S.A."/>
            <person name="Sutton T.D.S."/>
            <person name="Dobson A.D.W."/>
            <person name="Rama T."/>
        </authorList>
    </citation>
    <scope>NUCLEOTIDE SEQUENCE</scope>
    <source>
        <strain evidence="1">TRa3180A</strain>
    </source>
</reference>
<protein>
    <submittedName>
        <fullName evidence="1">Uncharacterized protein</fullName>
    </submittedName>
</protein>
<dbReference type="InterPro" id="IPR010640">
    <property type="entry name" value="Low_temperature_requirement_A"/>
</dbReference>
<keyword evidence="2" id="KW-1185">Reference proteome</keyword>
<dbReference type="Pfam" id="PF06772">
    <property type="entry name" value="LtrA"/>
    <property type="match status" value="1"/>
</dbReference>
<sequence length="190" mass="21397">MADQEVSLDASSSKYGYIAHLRTYDSHSVPGNATKSAYQGNRGSEIRDWSKEKKTGNKMKLYRVMYLPTTTVRQYFHKGLLWRTSDQAEVASFALFVDLLLFDLLAINGGSVAGNPIGDELSCLTIMFIMSWKIWSDSVLIISWFETDDLFQRISVLFIMACLLGLTVNMLEAFNDTYTQQHSSSHLGSP</sequence>
<organism evidence="1 2">
    <name type="scientific">Calycina marina</name>
    <dbReference type="NCBI Taxonomy" id="1763456"/>
    <lineage>
        <taxon>Eukaryota</taxon>
        <taxon>Fungi</taxon>
        <taxon>Dikarya</taxon>
        <taxon>Ascomycota</taxon>
        <taxon>Pezizomycotina</taxon>
        <taxon>Leotiomycetes</taxon>
        <taxon>Helotiales</taxon>
        <taxon>Pezizellaceae</taxon>
        <taxon>Calycina</taxon>
    </lineage>
</organism>
<evidence type="ECO:0000313" key="2">
    <source>
        <dbReference type="Proteomes" id="UP000887226"/>
    </source>
</evidence>
<dbReference type="PANTHER" id="PTHR36840">
    <property type="entry name" value="BLL5714 PROTEIN"/>
    <property type="match status" value="1"/>
</dbReference>
<gene>
    <name evidence="1" type="ORF">BJ878DRAFT_542135</name>
</gene>
<dbReference type="PANTHER" id="PTHR36840:SF1">
    <property type="entry name" value="BLL5714 PROTEIN"/>
    <property type="match status" value="1"/>
</dbReference>
<proteinExistence type="predicted"/>
<dbReference type="OrthoDB" id="191995at2759"/>
<name>A0A9P7Z3R9_9HELO</name>
<accession>A0A9P7Z3R9</accession>
<evidence type="ECO:0000313" key="1">
    <source>
        <dbReference type="EMBL" id="KAG9244607.1"/>
    </source>
</evidence>
<dbReference type="Proteomes" id="UP000887226">
    <property type="component" value="Unassembled WGS sequence"/>
</dbReference>
<comment type="caution">
    <text evidence="1">The sequence shown here is derived from an EMBL/GenBank/DDBJ whole genome shotgun (WGS) entry which is preliminary data.</text>
</comment>
<dbReference type="AlphaFoldDB" id="A0A9P7Z3R9"/>
<dbReference type="EMBL" id="MU253895">
    <property type="protein sequence ID" value="KAG9244607.1"/>
    <property type="molecule type" value="Genomic_DNA"/>
</dbReference>